<evidence type="ECO:0000256" key="1">
    <source>
        <dbReference type="SAM" id="Phobius"/>
    </source>
</evidence>
<feature type="transmembrane region" description="Helical" evidence="1">
    <location>
        <begin position="25"/>
        <end position="49"/>
    </location>
</feature>
<evidence type="ECO:0000313" key="3">
    <source>
        <dbReference type="Proteomes" id="UP001500851"/>
    </source>
</evidence>
<keyword evidence="3" id="KW-1185">Reference proteome</keyword>
<proteinExistence type="predicted"/>
<dbReference type="Proteomes" id="UP001500851">
    <property type="component" value="Unassembled WGS sequence"/>
</dbReference>
<keyword evidence="1" id="KW-1133">Transmembrane helix</keyword>
<keyword evidence="1" id="KW-0472">Membrane</keyword>
<evidence type="ECO:0000313" key="2">
    <source>
        <dbReference type="EMBL" id="GAA1783083.1"/>
    </source>
</evidence>
<feature type="transmembrane region" description="Helical" evidence="1">
    <location>
        <begin position="55"/>
        <end position="78"/>
    </location>
</feature>
<dbReference type="EMBL" id="BAAAOB010000001">
    <property type="protein sequence ID" value="GAA1783083.1"/>
    <property type="molecule type" value="Genomic_DNA"/>
</dbReference>
<protein>
    <submittedName>
        <fullName evidence="2">Uncharacterized protein</fullName>
    </submittedName>
</protein>
<sequence>MYGGYLDTQAQLNSDPRIRKSHANFWTMALIIGGVLLVLSVIGTVGLAIRSGLAAAIIFFPFACVMSIGLAALLGWVFQQRGWLQLFGDSFGVWKVRATGSSLSRVWNRHWNTPPEYHGWLYGELLAGNFDAVQQLGPGTGLNVGELYLSLYAAPQDRVAFLVMSTQTGKRLGTDTGWRPIELRGEWHDYAFSRFNFYV</sequence>
<reference evidence="2 3" key="1">
    <citation type="journal article" date="2019" name="Int. J. Syst. Evol. Microbiol.">
        <title>The Global Catalogue of Microorganisms (GCM) 10K type strain sequencing project: providing services to taxonomists for standard genome sequencing and annotation.</title>
        <authorList>
            <consortium name="The Broad Institute Genomics Platform"/>
            <consortium name="The Broad Institute Genome Sequencing Center for Infectious Disease"/>
            <person name="Wu L."/>
            <person name="Ma J."/>
        </authorList>
    </citation>
    <scope>NUCLEOTIDE SEQUENCE [LARGE SCALE GENOMIC DNA]</scope>
    <source>
        <strain evidence="2 3">JCM 14736</strain>
    </source>
</reference>
<keyword evidence="1" id="KW-0812">Transmembrane</keyword>
<dbReference type="RefSeq" id="WP_344030086.1">
    <property type="nucleotide sequence ID" value="NZ_BAAAOB010000001.1"/>
</dbReference>
<comment type="caution">
    <text evidence="2">The sequence shown here is derived from an EMBL/GenBank/DDBJ whole genome shotgun (WGS) entry which is preliminary data.</text>
</comment>
<name>A0ABN2LBP6_9MICO</name>
<organism evidence="2 3">
    <name type="scientific">Leucobacter iarius</name>
    <dbReference type="NCBI Taxonomy" id="333963"/>
    <lineage>
        <taxon>Bacteria</taxon>
        <taxon>Bacillati</taxon>
        <taxon>Actinomycetota</taxon>
        <taxon>Actinomycetes</taxon>
        <taxon>Micrococcales</taxon>
        <taxon>Microbacteriaceae</taxon>
        <taxon>Leucobacter</taxon>
    </lineage>
</organism>
<gene>
    <name evidence="2" type="ORF">GCM10009768_09950</name>
</gene>
<accession>A0ABN2LBP6</accession>